<dbReference type="PANTHER" id="PTHR10963">
    <property type="entry name" value="GLYCOSYL HYDROLASE-RELATED"/>
    <property type="match status" value="1"/>
</dbReference>
<dbReference type="InterPro" id="IPR017168">
    <property type="entry name" value="CHR-like"/>
</dbReference>
<feature type="region of interest" description="Disordered" evidence="15">
    <location>
        <begin position="344"/>
        <end position="426"/>
    </location>
</feature>
<evidence type="ECO:0000256" key="16">
    <source>
        <dbReference type="SAM" id="SignalP"/>
    </source>
</evidence>
<evidence type="ECO:0000256" key="4">
    <source>
        <dbReference type="ARBA" id="ARBA00022676"/>
    </source>
</evidence>
<keyword evidence="8 14" id="KW-0472">Membrane</keyword>
<evidence type="ECO:0000256" key="13">
    <source>
        <dbReference type="ARBA" id="ARBA00038074"/>
    </source>
</evidence>
<keyword evidence="5" id="KW-0808">Transferase</keyword>
<dbReference type="InterPro" id="IPR013320">
    <property type="entry name" value="ConA-like_dom_sf"/>
</dbReference>
<evidence type="ECO:0000256" key="14">
    <source>
        <dbReference type="PIRNR" id="PIRNR037299"/>
    </source>
</evidence>
<protein>
    <recommendedName>
        <fullName evidence="14">Crh-like protein</fullName>
        <ecNumber evidence="14">3.2.-.-</ecNumber>
    </recommendedName>
</protein>
<comment type="subcellular location">
    <subcellularLocation>
        <location evidence="2">Membrane</location>
        <topology evidence="2">Lipid-anchor</topology>
        <topology evidence="2">GPI-anchor</topology>
    </subcellularLocation>
</comment>
<keyword evidence="11" id="KW-0326">Glycosidase</keyword>
<feature type="chain" id="PRO_5047129210" description="Crh-like protein" evidence="16">
    <location>
        <begin position="21"/>
        <end position="449"/>
    </location>
</feature>
<keyword evidence="10" id="KW-0449">Lipoprotein</keyword>
<accession>A0ABR3WBK2</accession>
<dbReference type="InterPro" id="IPR050546">
    <property type="entry name" value="Glycosyl_Hydrlase_16"/>
</dbReference>
<feature type="compositionally biased region" description="Low complexity" evidence="15">
    <location>
        <begin position="389"/>
        <end position="400"/>
    </location>
</feature>
<evidence type="ECO:0000256" key="1">
    <source>
        <dbReference type="ARBA" id="ARBA00000822"/>
    </source>
</evidence>
<keyword evidence="6 16" id="KW-0732">Signal</keyword>
<organism evidence="18 19">
    <name type="scientific">Phialemonium thermophilum</name>
    <dbReference type="NCBI Taxonomy" id="223376"/>
    <lineage>
        <taxon>Eukaryota</taxon>
        <taxon>Fungi</taxon>
        <taxon>Dikarya</taxon>
        <taxon>Ascomycota</taxon>
        <taxon>Pezizomycotina</taxon>
        <taxon>Sordariomycetes</taxon>
        <taxon>Sordariomycetidae</taxon>
        <taxon>Cephalothecales</taxon>
        <taxon>Cephalothecaceae</taxon>
        <taxon>Phialemonium</taxon>
    </lineage>
</organism>
<keyword evidence="9" id="KW-0325">Glycoprotein</keyword>
<dbReference type="SUPFAM" id="SSF49899">
    <property type="entry name" value="Concanavalin A-like lectins/glucanases"/>
    <property type="match status" value="1"/>
</dbReference>
<keyword evidence="19" id="KW-1185">Reference proteome</keyword>
<evidence type="ECO:0000256" key="11">
    <source>
        <dbReference type="ARBA" id="ARBA00023295"/>
    </source>
</evidence>
<evidence type="ECO:0000256" key="5">
    <source>
        <dbReference type="ARBA" id="ARBA00022679"/>
    </source>
</evidence>
<dbReference type="PROSITE" id="PS51762">
    <property type="entry name" value="GH16_2"/>
    <property type="match status" value="1"/>
</dbReference>
<evidence type="ECO:0000256" key="10">
    <source>
        <dbReference type="ARBA" id="ARBA00023288"/>
    </source>
</evidence>
<comment type="similarity">
    <text evidence="13">Belongs to the glycosyl hydrolase 16 family. CRH1 subfamily.</text>
</comment>
<dbReference type="EMBL" id="JAZHXJ010000536">
    <property type="protein sequence ID" value="KAL1858127.1"/>
    <property type="molecule type" value="Genomic_DNA"/>
</dbReference>
<keyword evidence="3" id="KW-0336">GPI-anchor</keyword>
<evidence type="ECO:0000259" key="17">
    <source>
        <dbReference type="PROSITE" id="PS51762"/>
    </source>
</evidence>
<evidence type="ECO:0000256" key="15">
    <source>
        <dbReference type="SAM" id="MobiDB-lite"/>
    </source>
</evidence>
<evidence type="ECO:0000256" key="2">
    <source>
        <dbReference type="ARBA" id="ARBA00004589"/>
    </source>
</evidence>
<keyword evidence="4" id="KW-0328">Glycosyltransferase</keyword>
<sequence>MIRSLLPIGVTILGATTVLADQPTCSLTQKCPKEAPCCSQYGQCGVGAYCLGGCDPRMSFSLDSCVPAPVCESKVFPMDSLDGIVDVSKYLGDPKTADWVAQGEPLVYDGTVLLTMPPKSVGTVLASSTYMWYGNVKAKLKTSRGAGVVTAFILLSDVKDEIDYEFVGVDLTTAQTNYYFQGIPDYDNSGNITGLSDTYENFHEYEIRWTPDTITWLVDGKVGRVKKKSDTWNATANQWDYPQTPARVQLSIWPGGADTNAPGTIEWAGGKIDWNSEDIKNYGYDFATFGQVEIECYNASSPPGTNKHTSYTYNNIRATNDTVIDGDKPTVLKSFSGTGLNMNAGGSSSSKSASSASASGTSAPVATIPGGTASGPGSAPASGDDDSGSGDSSSSSSSAPKCQSTGFSQSCGSDDSGSSNKNNGARGVERTLGASAFAVVVAIAGMLWL</sequence>
<dbReference type="PANTHER" id="PTHR10963:SF22">
    <property type="entry name" value="GLYCOSIDASE CRH2-RELATED"/>
    <property type="match status" value="1"/>
</dbReference>
<feature type="compositionally biased region" description="Low complexity" evidence="15">
    <location>
        <begin position="408"/>
        <end position="424"/>
    </location>
</feature>
<feature type="compositionally biased region" description="Low complexity" evidence="15">
    <location>
        <begin position="344"/>
        <end position="382"/>
    </location>
</feature>
<evidence type="ECO:0000313" key="19">
    <source>
        <dbReference type="Proteomes" id="UP001586593"/>
    </source>
</evidence>
<name>A0ABR3WBK2_9PEZI</name>
<evidence type="ECO:0000256" key="6">
    <source>
        <dbReference type="ARBA" id="ARBA00022729"/>
    </source>
</evidence>
<dbReference type="EC" id="3.2.-.-" evidence="14"/>
<feature type="signal peptide" evidence="16">
    <location>
        <begin position="1"/>
        <end position="20"/>
    </location>
</feature>
<evidence type="ECO:0000256" key="9">
    <source>
        <dbReference type="ARBA" id="ARBA00023180"/>
    </source>
</evidence>
<keyword evidence="12" id="KW-0961">Cell wall biogenesis/degradation</keyword>
<dbReference type="Pfam" id="PF00722">
    <property type="entry name" value="Glyco_hydro_16"/>
    <property type="match status" value="1"/>
</dbReference>
<evidence type="ECO:0000256" key="12">
    <source>
        <dbReference type="ARBA" id="ARBA00023316"/>
    </source>
</evidence>
<evidence type="ECO:0000313" key="18">
    <source>
        <dbReference type="EMBL" id="KAL1858127.1"/>
    </source>
</evidence>
<feature type="domain" description="GH16" evidence="17">
    <location>
        <begin position="61"/>
        <end position="283"/>
    </location>
</feature>
<evidence type="ECO:0000256" key="8">
    <source>
        <dbReference type="ARBA" id="ARBA00023136"/>
    </source>
</evidence>
<evidence type="ECO:0000256" key="3">
    <source>
        <dbReference type="ARBA" id="ARBA00022622"/>
    </source>
</evidence>
<gene>
    <name evidence="18" type="ORF">VTK73DRAFT_7931</name>
</gene>
<reference evidence="18 19" key="1">
    <citation type="journal article" date="2024" name="Commun. Biol.">
        <title>Comparative genomic analysis of thermophilic fungi reveals convergent evolutionary adaptations and gene losses.</title>
        <authorList>
            <person name="Steindorff A.S."/>
            <person name="Aguilar-Pontes M.V."/>
            <person name="Robinson A.J."/>
            <person name="Andreopoulos B."/>
            <person name="LaButti K."/>
            <person name="Kuo A."/>
            <person name="Mondo S."/>
            <person name="Riley R."/>
            <person name="Otillar R."/>
            <person name="Haridas S."/>
            <person name="Lipzen A."/>
            <person name="Grimwood J."/>
            <person name="Schmutz J."/>
            <person name="Clum A."/>
            <person name="Reid I.D."/>
            <person name="Moisan M.C."/>
            <person name="Butler G."/>
            <person name="Nguyen T.T.M."/>
            <person name="Dewar K."/>
            <person name="Conant G."/>
            <person name="Drula E."/>
            <person name="Henrissat B."/>
            <person name="Hansel C."/>
            <person name="Singer S."/>
            <person name="Hutchinson M.I."/>
            <person name="de Vries R.P."/>
            <person name="Natvig D.O."/>
            <person name="Powell A.J."/>
            <person name="Tsang A."/>
            <person name="Grigoriev I.V."/>
        </authorList>
    </citation>
    <scope>NUCLEOTIDE SEQUENCE [LARGE SCALE GENOMIC DNA]</scope>
    <source>
        <strain evidence="18 19">ATCC 24622</strain>
    </source>
</reference>
<dbReference type="Proteomes" id="UP001586593">
    <property type="component" value="Unassembled WGS sequence"/>
</dbReference>
<dbReference type="Gene3D" id="2.60.120.200">
    <property type="match status" value="1"/>
</dbReference>
<comment type="caution">
    <text evidence="18">The sequence shown here is derived from an EMBL/GenBank/DDBJ whole genome shotgun (WGS) entry which is preliminary data.</text>
</comment>
<comment type="catalytic activity">
    <reaction evidence="1">
        <text>Random endo-hydrolysis of N-acetyl-beta-D-glucosaminide (1-&gt;4)-beta-linkages in chitin and chitodextrins.</text>
        <dbReference type="EC" id="3.2.1.14"/>
    </reaction>
</comment>
<keyword evidence="7 14" id="KW-0378">Hydrolase</keyword>
<evidence type="ECO:0000256" key="7">
    <source>
        <dbReference type="ARBA" id="ARBA00022801"/>
    </source>
</evidence>
<dbReference type="PIRSF" id="PIRSF037299">
    <property type="entry name" value="Glycosidase_CRH1_prd"/>
    <property type="match status" value="1"/>
</dbReference>
<dbReference type="InterPro" id="IPR000757">
    <property type="entry name" value="Beta-glucanase-like"/>
</dbReference>
<proteinExistence type="inferred from homology"/>